<evidence type="ECO:0000313" key="4">
    <source>
        <dbReference type="Proteomes" id="UP000215043"/>
    </source>
</evidence>
<dbReference type="Proteomes" id="UP000215043">
    <property type="component" value="Chromosome"/>
</dbReference>
<dbReference type="eggNOG" id="COG2062">
    <property type="taxonomic scope" value="Bacteria"/>
</dbReference>
<sequence>MRDRSRGLVLVRHAKSDRTVAGADHDRPLAARGRNEAPLAGEWLREHEEPVDLVRCSTATRARQTGELLLPELAGPPRVEYDPRLYGGGTGELLEVVHDLPAEDHHALLIAHNPGLEELVALLSGTTVELKTSGIAVLRASGEWNEAGGGWARLETHVTPRRSGTS</sequence>
<keyword evidence="3" id="KW-1185">Reference proteome</keyword>
<dbReference type="Proteomes" id="UP000029737">
    <property type="component" value="Unassembled WGS sequence"/>
</dbReference>
<dbReference type="HOGENOM" id="CLU_084603_2_3_11"/>
<evidence type="ECO:0008006" key="5">
    <source>
        <dbReference type="Google" id="ProtNLM"/>
    </source>
</evidence>
<dbReference type="SMART" id="SM00855">
    <property type="entry name" value="PGAM"/>
    <property type="match status" value="1"/>
</dbReference>
<reference evidence="1 4" key="2">
    <citation type="submission" date="2017-08" db="EMBL/GenBank/DDBJ databases">
        <title>The complete genome sequence of moderately halophilic actinomycete Actinopolyspora erythraea YIM 90600, the producer of novel erythromycin, novel actinopolysporins A-C and tubercidin.</title>
        <authorList>
            <person name="Yin M."/>
            <person name="Tang S."/>
        </authorList>
    </citation>
    <scope>NUCLEOTIDE SEQUENCE [LARGE SCALE GENOMIC DNA]</scope>
    <source>
        <strain evidence="1 4">YIM 90600</strain>
    </source>
</reference>
<protein>
    <recommendedName>
        <fullName evidence="5">Histidine phosphatase family protein</fullName>
    </recommendedName>
</protein>
<dbReference type="PANTHER" id="PTHR47623:SF1">
    <property type="entry name" value="OS09G0287300 PROTEIN"/>
    <property type="match status" value="1"/>
</dbReference>
<dbReference type="Pfam" id="PF00300">
    <property type="entry name" value="His_Phos_1"/>
    <property type="match status" value="1"/>
</dbReference>
<dbReference type="PANTHER" id="PTHR47623">
    <property type="entry name" value="OS09G0287300 PROTEIN"/>
    <property type="match status" value="1"/>
</dbReference>
<evidence type="ECO:0000313" key="3">
    <source>
        <dbReference type="Proteomes" id="UP000029737"/>
    </source>
</evidence>
<accession>A0A099D960</accession>
<dbReference type="EMBL" id="CP022752">
    <property type="protein sequence ID" value="ASU78378.1"/>
    <property type="molecule type" value="Genomic_DNA"/>
</dbReference>
<evidence type="ECO:0000313" key="2">
    <source>
        <dbReference type="EMBL" id="KGI81925.1"/>
    </source>
</evidence>
<name>A0A099D960_9ACTN</name>
<organism evidence="1 4">
    <name type="scientific">Actinopolyspora erythraea</name>
    <dbReference type="NCBI Taxonomy" id="414996"/>
    <lineage>
        <taxon>Bacteria</taxon>
        <taxon>Bacillati</taxon>
        <taxon>Actinomycetota</taxon>
        <taxon>Actinomycetes</taxon>
        <taxon>Actinopolysporales</taxon>
        <taxon>Actinopolysporaceae</taxon>
        <taxon>Actinopolyspora</taxon>
    </lineage>
</organism>
<proteinExistence type="predicted"/>
<evidence type="ECO:0000313" key="1">
    <source>
        <dbReference type="EMBL" id="ASU78378.1"/>
    </source>
</evidence>
<dbReference type="OrthoDB" id="9810154at2"/>
<dbReference type="InterPro" id="IPR029033">
    <property type="entry name" value="His_PPase_superfam"/>
</dbReference>
<dbReference type="CDD" id="cd07067">
    <property type="entry name" value="HP_PGM_like"/>
    <property type="match status" value="1"/>
</dbReference>
<dbReference type="Gene3D" id="3.40.50.1240">
    <property type="entry name" value="Phosphoglycerate mutase-like"/>
    <property type="match status" value="1"/>
</dbReference>
<dbReference type="AlphaFoldDB" id="A0A099D960"/>
<dbReference type="InterPro" id="IPR013078">
    <property type="entry name" value="His_Pase_superF_clade-1"/>
</dbReference>
<dbReference type="KEGG" id="aey:CDG81_08850"/>
<gene>
    <name evidence="1" type="ORF">CDG81_08850</name>
    <name evidence="2" type="ORF">IL38_07825</name>
</gene>
<dbReference type="SUPFAM" id="SSF53254">
    <property type="entry name" value="Phosphoglycerate mutase-like"/>
    <property type="match status" value="1"/>
</dbReference>
<dbReference type="EMBL" id="JPMV01000014">
    <property type="protein sequence ID" value="KGI81925.1"/>
    <property type="molecule type" value="Genomic_DNA"/>
</dbReference>
<reference evidence="2 3" key="1">
    <citation type="journal article" date="2014" name="PLoS ONE">
        <title>Identification and Characterization of a New Erythromycin Biosynthetic Gene Cluster in Actinopolyspora erythraea YIM90600, a Novel Erythronolide-Producing Halophilic Actinomycete Isolated from Salt Field.</title>
        <authorList>
            <person name="Chen D."/>
            <person name="Feng J."/>
            <person name="Huang L."/>
            <person name="Zhang Q."/>
            <person name="Wu J."/>
            <person name="Zhu X."/>
            <person name="Duan Y."/>
            <person name="Xu Z."/>
        </authorList>
    </citation>
    <scope>NUCLEOTIDE SEQUENCE [LARGE SCALE GENOMIC DNA]</scope>
    <source>
        <strain evidence="2 3">YIM90600</strain>
    </source>
</reference>
<dbReference type="RefSeq" id="WP_043571792.1">
    <property type="nucleotide sequence ID" value="NZ_CP022752.1"/>
</dbReference>